<dbReference type="Proteomes" id="UP001589733">
    <property type="component" value="Unassembled WGS sequence"/>
</dbReference>
<evidence type="ECO:0000313" key="2">
    <source>
        <dbReference type="Proteomes" id="UP001589733"/>
    </source>
</evidence>
<protein>
    <submittedName>
        <fullName evidence="1">Uncharacterized protein</fullName>
    </submittedName>
</protein>
<dbReference type="EMBL" id="JBHLYR010000005">
    <property type="protein sequence ID" value="MFB9990513.1"/>
    <property type="molecule type" value="Genomic_DNA"/>
</dbReference>
<reference evidence="1 2" key="1">
    <citation type="submission" date="2024-09" db="EMBL/GenBank/DDBJ databases">
        <authorList>
            <person name="Sun Q."/>
            <person name="Mori K."/>
        </authorList>
    </citation>
    <scope>NUCLEOTIDE SEQUENCE [LARGE SCALE GENOMIC DNA]</scope>
    <source>
        <strain evidence="1 2">JCM 13503</strain>
    </source>
</reference>
<name>A0ABV6ASN6_9DEIO</name>
<gene>
    <name evidence="1" type="ORF">ACFFLM_00730</name>
</gene>
<sequence length="230" mass="25007">MTHPVGQRPVVVNHPQAAALLLNPRAVRALGPFMGRALNAQAAAREAELPISTLQYWVRQFLACGVLHRTGVQTRAGRAMPLYEAPVALFVPFTSTPLISDTLLSAASFQQWQTWLARSIGAAWVEAAGNRRIGLHLIGSPDGLISRNVEPEPDPERPDSFFHHLVSDQAPAVWDSWAALSLLPEQAKALQRELASLIGRYRATEVEGAQAHIVRVAIAPLKADEGEAEI</sequence>
<dbReference type="RefSeq" id="WP_380004500.1">
    <property type="nucleotide sequence ID" value="NZ_JBHLYR010000005.1"/>
</dbReference>
<organism evidence="1 2">
    <name type="scientific">Deinococcus oregonensis</name>
    <dbReference type="NCBI Taxonomy" id="1805970"/>
    <lineage>
        <taxon>Bacteria</taxon>
        <taxon>Thermotogati</taxon>
        <taxon>Deinococcota</taxon>
        <taxon>Deinococci</taxon>
        <taxon>Deinococcales</taxon>
        <taxon>Deinococcaceae</taxon>
        <taxon>Deinococcus</taxon>
    </lineage>
</organism>
<accession>A0ABV6ASN6</accession>
<keyword evidence="2" id="KW-1185">Reference proteome</keyword>
<proteinExistence type="predicted"/>
<evidence type="ECO:0000313" key="1">
    <source>
        <dbReference type="EMBL" id="MFB9990513.1"/>
    </source>
</evidence>
<comment type="caution">
    <text evidence="1">The sequence shown here is derived from an EMBL/GenBank/DDBJ whole genome shotgun (WGS) entry which is preliminary data.</text>
</comment>